<keyword evidence="2" id="KW-0407">Ion channel</keyword>
<evidence type="ECO:0000256" key="4">
    <source>
        <dbReference type="SAM" id="Phobius"/>
    </source>
</evidence>
<comment type="caution">
    <text evidence="5">The sequence shown here is derived from an EMBL/GenBank/DDBJ whole genome shotgun (WGS) entry which is preliminary data.</text>
</comment>
<evidence type="ECO:0000256" key="2">
    <source>
        <dbReference type="ARBA" id="ARBA00023303"/>
    </source>
</evidence>
<accession>A0ABQ8HGN0</accession>
<reference evidence="5 6" key="1">
    <citation type="submission" date="2021-02" db="EMBL/GenBank/DDBJ databases">
        <title>Plant Genome Project.</title>
        <authorList>
            <person name="Zhang R.-G."/>
        </authorList>
    </citation>
    <scope>NUCLEOTIDE SEQUENCE [LARGE SCALE GENOMIC DNA]</scope>
    <source>
        <tissue evidence="5">Leaves</tissue>
    </source>
</reference>
<feature type="transmembrane region" description="Helical" evidence="4">
    <location>
        <begin position="278"/>
        <end position="304"/>
    </location>
</feature>
<feature type="transmembrane region" description="Helical" evidence="4">
    <location>
        <begin position="164"/>
        <end position="186"/>
    </location>
</feature>
<keyword evidence="1" id="KW-0406">Ion transport</keyword>
<protein>
    <submittedName>
        <fullName evidence="5">Uncharacterized protein</fullName>
    </submittedName>
</protein>
<feature type="region of interest" description="Disordered" evidence="3">
    <location>
        <begin position="86"/>
        <end position="109"/>
    </location>
</feature>
<dbReference type="PANTHER" id="PTHR45651">
    <property type="entry name" value="CYCLIC NUCLEOTIDE-GATED ION CHANNEL 15-RELATED-RELATED"/>
    <property type="match status" value="1"/>
</dbReference>
<feature type="transmembrane region" description="Helical" evidence="4">
    <location>
        <begin position="232"/>
        <end position="257"/>
    </location>
</feature>
<feature type="transmembrane region" description="Helical" evidence="4">
    <location>
        <begin position="417"/>
        <end position="437"/>
    </location>
</feature>
<gene>
    <name evidence="5" type="ORF">JRO89_XS11G0219100</name>
</gene>
<keyword evidence="4" id="KW-0472">Membrane</keyword>
<proteinExistence type="predicted"/>
<dbReference type="Proteomes" id="UP000827721">
    <property type="component" value="Unassembled WGS sequence"/>
</dbReference>
<evidence type="ECO:0000313" key="5">
    <source>
        <dbReference type="EMBL" id="KAH7557776.1"/>
    </source>
</evidence>
<keyword evidence="6" id="KW-1185">Reference proteome</keyword>
<keyword evidence="1" id="KW-1071">Ligand-gated ion channel</keyword>
<feature type="transmembrane region" description="Helical" evidence="4">
    <location>
        <begin position="198"/>
        <end position="220"/>
    </location>
</feature>
<keyword evidence="1" id="KW-0813">Transport</keyword>
<organism evidence="5 6">
    <name type="scientific">Xanthoceras sorbifolium</name>
    <dbReference type="NCBI Taxonomy" id="99658"/>
    <lineage>
        <taxon>Eukaryota</taxon>
        <taxon>Viridiplantae</taxon>
        <taxon>Streptophyta</taxon>
        <taxon>Embryophyta</taxon>
        <taxon>Tracheophyta</taxon>
        <taxon>Spermatophyta</taxon>
        <taxon>Magnoliopsida</taxon>
        <taxon>eudicotyledons</taxon>
        <taxon>Gunneridae</taxon>
        <taxon>Pentapetalae</taxon>
        <taxon>rosids</taxon>
        <taxon>malvids</taxon>
        <taxon>Sapindales</taxon>
        <taxon>Sapindaceae</taxon>
        <taxon>Xanthoceroideae</taxon>
        <taxon>Xanthoceras</taxon>
    </lineage>
</organism>
<dbReference type="InterPro" id="IPR018490">
    <property type="entry name" value="cNMP-bd_dom_sf"/>
</dbReference>
<evidence type="ECO:0000313" key="6">
    <source>
        <dbReference type="Proteomes" id="UP000827721"/>
    </source>
</evidence>
<evidence type="ECO:0000256" key="3">
    <source>
        <dbReference type="SAM" id="MobiDB-lite"/>
    </source>
</evidence>
<dbReference type="SUPFAM" id="SSF51206">
    <property type="entry name" value="cAMP-binding domain-like"/>
    <property type="match status" value="1"/>
</dbReference>
<dbReference type="SUPFAM" id="SSF81324">
    <property type="entry name" value="Voltage-gated potassium channels"/>
    <property type="match status" value="1"/>
</dbReference>
<dbReference type="EMBL" id="JAFEMO010000011">
    <property type="protein sequence ID" value="KAH7557776.1"/>
    <property type="molecule type" value="Genomic_DNA"/>
</dbReference>
<sequence length="529" mass="59899">MKAMLKKEVTNILEGKWLSCGGAATVGRDCVRRQLGFQVAAEEILRRSARLGFQTVTGMFSNDLGSCRNKQWLGLGARIEATVSNWSQDNLEGGTPRHPPRELTAESDGTNSAVGNFQREQPSGVVVEVPRIRGTTECRFTVAVAKHWSQMEENLSPQGSLRSLILVLSCLSGALVDPLFLYIPVLNNARKCIGYDKVLGIVAITLRTISDILYMIYIIIPLWNRLRSDSRKLLWIILLHYIMAIIPLPQVLMLLIFAGKWKGDQIFPAATLILGQHVLRLLIMFVLILIGWAQYAVFLCFFYSPHVVGAFWYLSALSREVECWTKACKKNKECSKFNCDASLRDYSRLLNYSCSTTVQNPSVDNFGLYHDAVSYGIVHLPVGDSPRKILFCLRWGLQSLSSFGQSLQASDDAAENIFVILMSVMGIMLFVIVLAEAQRYLRSEAKRRINRKRKVAAINQWEPFKKLSRNIQLEVVEEYLQCQETENVIVVHLFNDLSSHLKRSIKHQLCFEMLKKVNSFVFVYEPAGF</sequence>
<keyword evidence="4" id="KW-1133">Transmembrane helix</keyword>
<keyword evidence="4" id="KW-0812">Transmembrane</keyword>
<evidence type="ECO:0000256" key="1">
    <source>
        <dbReference type="ARBA" id="ARBA00023286"/>
    </source>
</evidence>
<name>A0ABQ8HGN0_9ROSI</name>
<dbReference type="PANTHER" id="PTHR45651:SF5">
    <property type="entry name" value="CYCLIC NUCLEOTIDE-GATED ION CHANNEL 1"/>
    <property type="match status" value="1"/>
</dbReference>